<keyword evidence="2" id="KW-1185">Reference proteome</keyword>
<comment type="caution">
    <text evidence="1">The sequence shown here is derived from an EMBL/GenBank/DDBJ whole genome shotgun (WGS) entry which is preliminary data.</text>
</comment>
<protein>
    <submittedName>
        <fullName evidence="1">Uncharacterized protein</fullName>
    </submittedName>
</protein>
<dbReference type="EMBL" id="JAYRBN010000076">
    <property type="protein sequence ID" value="KAL2731587.1"/>
    <property type="molecule type" value="Genomic_DNA"/>
</dbReference>
<name>A0ABD2BFR1_VESMC</name>
<evidence type="ECO:0000313" key="1">
    <source>
        <dbReference type="EMBL" id="KAL2731587.1"/>
    </source>
</evidence>
<reference evidence="1 2" key="1">
    <citation type="journal article" date="2024" name="Ann. Entomol. Soc. Am.">
        <title>Genomic analyses of the southern and eastern yellowjacket wasps (Hymenoptera: Vespidae) reveal evolutionary signatures of social life.</title>
        <authorList>
            <person name="Catto M.A."/>
            <person name="Caine P.B."/>
            <person name="Orr S.E."/>
            <person name="Hunt B.G."/>
            <person name="Goodisman M.A.D."/>
        </authorList>
    </citation>
    <scope>NUCLEOTIDE SEQUENCE [LARGE SCALE GENOMIC DNA]</scope>
    <source>
        <strain evidence="1">232</strain>
        <tissue evidence="1">Head and thorax</tissue>
    </source>
</reference>
<accession>A0ABD2BFR1</accession>
<proteinExistence type="predicted"/>
<sequence>MTADGAMVLRDKGCKNVRQYMCIDGSVRSFFFQILTIFELFRRRRMKCNGKRKRLGVLRVEVVPYLQLLILIKSH</sequence>
<dbReference type="AlphaFoldDB" id="A0ABD2BFR1"/>
<evidence type="ECO:0000313" key="2">
    <source>
        <dbReference type="Proteomes" id="UP001607303"/>
    </source>
</evidence>
<gene>
    <name evidence="1" type="ORF">V1477_015410</name>
</gene>
<organism evidence="1 2">
    <name type="scientific">Vespula maculifrons</name>
    <name type="common">Eastern yellow jacket</name>
    <name type="synonym">Wasp</name>
    <dbReference type="NCBI Taxonomy" id="7453"/>
    <lineage>
        <taxon>Eukaryota</taxon>
        <taxon>Metazoa</taxon>
        <taxon>Ecdysozoa</taxon>
        <taxon>Arthropoda</taxon>
        <taxon>Hexapoda</taxon>
        <taxon>Insecta</taxon>
        <taxon>Pterygota</taxon>
        <taxon>Neoptera</taxon>
        <taxon>Endopterygota</taxon>
        <taxon>Hymenoptera</taxon>
        <taxon>Apocrita</taxon>
        <taxon>Aculeata</taxon>
        <taxon>Vespoidea</taxon>
        <taxon>Vespidae</taxon>
        <taxon>Vespinae</taxon>
        <taxon>Vespula</taxon>
    </lineage>
</organism>
<dbReference type="Proteomes" id="UP001607303">
    <property type="component" value="Unassembled WGS sequence"/>
</dbReference>